<reference evidence="4" key="1">
    <citation type="submission" date="2022-03" db="EMBL/GenBank/DDBJ databases">
        <title>A functionally conserved STORR gene fusion in Papaver species that diverged 16.8 million years ago.</title>
        <authorList>
            <person name="Catania T."/>
        </authorList>
    </citation>
    <scope>NUCLEOTIDE SEQUENCE</scope>
    <source>
        <strain evidence="4">S-191538</strain>
    </source>
</reference>
<proteinExistence type="predicted"/>
<keyword evidence="3" id="KW-0647">Proteasome</keyword>
<dbReference type="InterPro" id="IPR001353">
    <property type="entry name" value="Proteasome_sua/b"/>
</dbReference>
<keyword evidence="5" id="KW-1185">Reference proteome</keyword>
<dbReference type="PANTHER" id="PTHR32194:SF2">
    <property type="entry name" value="PROTEASOME SUBUNIT BETA TYPE-1"/>
    <property type="match status" value="1"/>
</dbReference>
<gene>
    <name evidence="4" type="ORF">MKW94_007748</name>
</gene>
<name>A0AA41RYP0_PAPNU</name>
<organism evidence="4 5">
    <name type="scientific">Papaver nudicaule</name>
    <name type="common">Iceland poppy</name>
    <dbReference type="NCBI Taxonomy" id="74823"/>
    <lineage>
        <taxon>Eukaryota</taxon>
        <taxon>Viridiplantae</taxon>
        <taxon>Streptophyta</taxon>
        <taxon>Embryophyta</taxon>
        <taxon>Tracheophyta</taxon>
        <taxon>Spermatophyta</taxon>
        <taxon>Magnoliopsida</taxon>
        <taxon>Ranunculales</taxon>
        <taxon>Papaveraceae</taxon>
        <taxon>Papaveroideae</taxon>
        <taxon>Papaver</taxon>
    </lineage>
</organism>
<dbReference type="InterPro" id="IPR023333">
    <property type="entry name" value="Proteasome_suB-type"/>
</dbReference>
<evidence type="ECO:0000313" key="5">
    <source>
        <dbReference type="Proteomes" id="UP001177140"/>
    </source>
</evidence>
<dbReference type="InterPro" id="IPR029055">
    <property type="entry name" value="Ntn_hydrolases_N"/>
</dbReference>
<dbReference type="Pfam" id="PF00227">
    <property type="entry name" value="Proteasome"/>
    <property type="match status" value="1"/>
</dbReference>
<comment type="caution">
    <text evidence="4">The sequence shown here is derived from an EMBL/GenBank/DDBJ whole genome shotgun (WGS) entry which is preliminary data.</text>
</comment>
<dbReference type="AlphaFoldDB" id="A0AA41RYP0"/>
<dbReference type="GO" id="GO:0051603">
    <property type="term" value="P:proteolysis involved in protein catabolic process"/>
    <property type="evidence" value="ECO:0007669"/>
    <property type="project" value="InterPro"/>
</dbReference>
<dbReference type="GO" id="GO:0005839">
    <property type="term" value="C:proteasome core complex"/>
    <property type="evidence" value="ECO:0007669"/>
    <property type="project" value="InterPro"/>
</dbReference>
<evidence type="ECO:0000256" key="3">
    <source>
        <dbReference type="ARBA" id="ARBA00022942"/>
    </source>
</evidence>
<evidence type="ECO:0000256" key="1">
    <source>
        <dbReference type="ARBA" id="ARBA00004123"/>
    </source>
</evidence>
<dbReference type="Gene3D" id="3.60.20.10">
    <property type="entry name" value="Glutamine Phosphoribosylpyrophosphate, subunit 1, domain 1"/>
    <property type="match status" value="2"/>
</dbReference>
<accession>A0AA41RYP0</accession>
<evidence type="ECO:0000256" key="2">
    <source>
        <dbReference type="ARBA" id="ARBA00022490"/>
    </source>
</evidence>
<dbReference type="EMBL" id="JAJJMA010087710">
    <property type="protein sequence ID" value="MCL7029197.1"/>
    <property type="molecule type" value="Genomic_DNA"/>
</dbReference>
<dbReference type="PANTHER" id="PTHR32194">
    <property type="entry name" value="METALLOPROTEASE TLDD"/>
    <property type="match status" value="1"/>
</dbReference>
<comment type="subcellular location">
    <subcellularLocation>
        <location evidence="1">Nucleus</location>
    </subcellularLocation>
</comment>
<dbReference type="GO" id="GO:0005737">
    <property type="term" value="C:cytoplasm"/>
    <property type="evidence" value="ECO:0007669"/>
    <property type="project" value="TreeGrafter"/>
</dbReference>
<evidence type="ECO:0000313" key="4">
    <source>
        <dbReference type="EMBL" id="MCL7029197.1"/>
    </source>
</evidence>
<sequence length="113" mass="12439">MAHKQQWFEPYDMNGGTCVAIAGADYCVIAADTRMPTEYSKFCELVDKCVMASGGFQADVKALQKALSAKPLIYHKDVFASATERDIYPGDRVEIVIVNAAGTRTESVELRKD</sequence>
<dbReference type="Proteomes" id="UP001177140">
    <property type="component" value="Unassembled WGS sequence"/>
</dbReference>
<dbReference type="SUPFAM" id="SSF56235">
    <property type="entry name" value="N-terminal nucleophile aminohydrolases (Ntn hydrolases)"/>
    <property type="match status" value="1"/>
</dbReference>
<dbReference type="GO" id="GO:0005634">
    <property type="term" value="C:nucleus"/>
    <property type="evidence" value="ECO:0007669"/>
    <property type="project" value="UniProtKB-SubCell"/>
</dbReference>
<protein>
    <submittedName>
        <fullName evidence="4">Uncharacterized protein</fullName>
    </submittedName>
</protein>
<keyword evidence="2" id="KW-0963">Cytoplasm</keyword>